<dbReference type="RefSeq" id="WP_014786162.1">
    <property type="nucleotide sequence ID" value="NC_018014.1"/>
</dbReference>
<dbReference type="Pfam" id="PF02585">
    <property type="entry name" value="PIG-L"/>
    <property type="match status" value="1"/>
</dbReference>
<dbReference type="AlphaFoldDB" id="I3ZHF5"/>
<reference evidence="1 2" key="1">
    <citation type="submission" date="2012-06" db="EMBL/GenBank/DDBJ databases">
        <title>Complete genome of Terriglobus roseus DSM 18391.</title>
        <authorList>
            <consortium name="US DOE Joint Genome Institute (JGI-PGF)"/>
            <person name="Lucas S."/>
            <person name="Copeland A."/>
            <person name="Lapidus A."/>
            <person name="Glavina del Rio T."/>
            <person name="Dalin E."/>
            <person name="Tice H."/>
            <person name="Bruce D."/>
            <person name="Goodwin L."/>
            <person name="Pitluck S."/>
            <person name="Peters L."/>
            <person name="Mikhailova N."/>
            <person name="Munk A.C.C."/>
            <person name="Kyrpides N."/>
            <person name="Mavromatis K."/>
            <person name="Ivanova N."/>
            <person name="Brettin T."/>
            <person name="Detter J.C."/>
            <person name="Han C."/>
            <person name="Larimer F."/>
            <person name="Land M."/>
            <person name="Hauser L."/>
            <person name="Markowitz V."/>
            <person name="Cheng J.-F."/>
            <person name="Hugenholtz P."/>
            <person name="Woyke T."/>
            <person name="Wu D."/>
            <person name="Brambilla E."/>
            <person name="Klenk H.-P."/>
            <person name="Eisen J.A."/>
        </authorList>
    </citation>
    <scope>NUCLEOTIDE SEQUENCE [LARGE SCALE GENOMIC DNA]</scope>
    <source>
        <strain evidence="2">DSM 18391 / NRRL B-41598 / KBS 63</strain>
    </source>
</reference>
<dbReference type="Proteomes" id="UP000006056">
    <property type="component" value="Chromosome"/>
</dbReference>
<dbReference type="HOGENOM" id="CLU_1033519_0_0_0"/>
<dbReference type="InterPro" id="IPR024078">
    <property type="entry name" value="LmbE-like_dom_sf"/>
</dbReference>
<dbReference type="eggNOG" id="COG2120">
    <property type="taxonomic scope" value="Bacteria"/>
</dbReference>
<dbReference type="Gene3D" id="3.40.50.10320">
    <property type="entry name" value="LmbE-like"/>
    <property type="match status" value="1"/>
</dbReference>
<evidence type="ECO:0000313" key="1">
    <source>
        <dbReference type="EMBL" id="AFL88673.1"/>
    </source>
</evidence>
<dbReference type="OrthoDB" id="116799at2"/>
<keyword evidence="2" id="KW-1185">Reference proteome</keyword>
<accession>I3ZHF5</accession>
<dbReference type="EMBL" id="CP003379">
    <property type="protein sequence ID" value="AFL88673.1"/>
    <property type="molecule type" value="Genomic_DNA"/>
</dbReference>
<dbReference type="STRING" id="926566.Terro_2417"/>
<evidence type="ECO:0000313" key="2">
    <source>
        <dbReference type="Proteomes" id="UP000006056"/>
    </source>
</evidence>
<protein>
    <submittedName>
        <fullName evidence="1">Putative LmbE-like protein</fullName>
    </submittedName>
</protein>
<name>I3ZHF5_TERRK</name>
<dbReference type="KEGG" id="trs:Terro_2417"/>
<organism evidence="1 2">
    <name type="scientific">Terriglobus roseus (strain DSM 18391 / NRRL B-41598 / KBS 63)</name>
    <dbReference type="NCBI Taxonomy" id="926566"/>
    <lineage>
        <taxon>Bacteria</taxon>
        <taxon>Pseudomonadati</taxon>
        <taxon>Acidobacteriota</taxon>
        <taxon>Terriglobia</taxon>
        <taxon>Terriglobales</taxon>
        <taxon>Acidobacteriaceae</taxon>
        <taxon>Terriglobus</taxon>
    </lineage>
</organism>
<gene>
    <name evidence="1" type="ordered locus">Terro_2417</name>
</gene>
<proteinExistence type="predicted"/>
<sequence length="255" mass="28283">MRVLVLSPHRDDAAFSCGLILHELLSAGHSVSIVNVCTVSRYAPYASQDSHDVTRLVTALRMREDLVFIQTILRATGAKSDQVHLGDLAWQDLPIRWGTEDAHSLSPADLRQDEVQSLARSFASLPFTDLVLAPMALGGHIDHRLVYEAARHTFSSARLLFYEDLPYACRMSADKRENSALSPGQVLQEAWFPLEPASAASKRDYAMCYPSQIAVDVSDEMQTYAMAHSGRERFSASPEALQKLRTALQRQGVPD</sequence>
<dbReference type="InterPro" id="IPR003737">
    <property type="entry name" value="GlcNAc_PI_deacetylase-related"/>
</dbReference>
<dbReference type="SUPFAM" id="SSF102588">
    <property type="entry name" value="LmbE-like"/>
    <property type="match status" value="1"/>
</dbReference>